<evidence type="ECO:0000313" key="2">
    <source>
        <dbReference type="Proteomes" id="UP000199034"/>
    </source>
</evidence>
<protein>
    <submittedName>
        <fullName evidence="1">Uncharacterized protein</fullName>
    </submittedName>
</protein>
<dbReference type="AlphaFoldDB" id="A0A1G6JNL8"/>
<evidence type="ECO:0000313" key="1">
    <source>
        <dbReference type="EMBL" id="SDC20352.1"/>
    </source>
</evidence>
<accession>A0A1G6JNL8</accession>
<dbReference type="Proteomes" id="UP000199034">
    <property type="component" value="Unassembled WGS sequence"/>
</dbReference>
<reference evidence="1 2" key="1">
    <citation type="submission" date="2016-10" db="EMBL/GenBank/DDBJ databases">
        <authorList>
            <person name="de Groot N.N."/>
        </authorList>
    </citation>
    <scope>NUCLEOTIDE SEQUENCE [LARGE SCALE GENOMIC DNA]</scope>
    <source>
        <strain evidence="1 2">CGMCC 4.6858</strain>
    </source>
</reference>
<gene>
    <name evidence="1" type="ORF">SAMN05421872_101537</name>
</gene>
<dbReference type="EMBL" id="FMZM01000001">
    <property type="protein sequence ID" value="SDC20352.1"/>
    <property type="molecule type" value="Genomic_DNA"/>
</dbReference>
<name>A0A1G6JNL8_9ACTN</name>
<dbReference type="RefSeq" id="WP_170866908.1">
    <property type="nucleotide sequence ID" value="NZ_FMZM01000001.1"/>
</dbReference>
<sequence>MTVLHLGALHGAEGFAVLVLALGPMLVAVLTVVYLRWRGEHPDSR</sequence>
<keyword evidence="2" id="KW-1185">Reference proteome</keyword>
<organism evidence="1 2">
    <name type="scientific">Nocardioides lianchengensis</name>
    <dbReference type="NCBI Taxonomy" id="1045774"/>
    <lineage>
        <taxon>Bacteria</taxon>
        <taxon>Bacillati</taxon>
        <taxon>Actinomycetota</taxon>
        <taxon>Actinomycetes</taxon>
        <taxon>Propionibacteriales</taxon>
        <taxon>Nocardioidaceae</taxon>
        <taxon>Nocardioides</taxon>
    </lineage>
</organism>
<proteinExistence type="predicted"/>
<dbReference type="STRING" id="1045774.SAMN05421872_101537"/>